<comment type="subcellular location">
    <subcellularLocation>
        <location evidence="1">Endomembrane system</location>
    </subcellularLocation>
</comment>
<comment type="similarity">
    <text evidence="2">Belongs to the adaptor complexes large subunit family.</text>
</comment>
<comment type="caution">
    <text evidence="8">The sequence shown here is derived from an EMBL/GenBank/DDBJ whole genome shotgun (WGS) entry which is preliminary data.</text>
</comment>
<evidence type="ECO:0000313" key="9">
    <source>
        <dbReference type="Proteomes" id="UP001470230"/>
    </source>
</evidence>
<dbReference type="InterPro" id="IPR002553">
    <property type="entry name" value="Clathrin/coatomer_adapt-like_N"/>
</dbReference>
<keyword evidence="4" id="KW-0653">Protein transport</keyword>
<accession>A0ABR2IE98</accession>
<evidence type="ECO:0000313" key="8">
    <source>
        <dbReference type="EMBL" id="KAK8861043.1"/>
    </source>
</evidence>
<proteinExistence type="inferred from homology"/>
<feature type="region of interest" description="Disordered" evidence="6">
    <location>
        <begin position="1"/>
        <end position="30"/>
    </location>
</feature>
<reference evidence="8 9" key="1">
    <citation type="submission" date="2024-04" db="EMBL/GenBank/DDBJ databases">
        <title>Tritrichomonas musculus Genome.</title>
        <authorList>
            <person name="Alves-Ferreira E."/>
            <person name="Grigg M."/>
            <person name="Lorenzi H."/>
            <person name="Galac M."/>
        </authorList>
    </citation>
    <scope>NUCLEOTIDE SEQUENCE [LARGE SCALE GENOMIC DNA]</scope>
    <source>
        <strain evidence="8 9">EAF2021</strain>
    </source>
</reference>
<dbReference type="SUPFAM" id="SSF48371">
    <property type="entry name" value="ARM repeat"/>
    <property type="match status" value="1"/>
</dbReference>
<organism evidence="8 9">
    <name type="scientific">Tritrichomonas musculus</name>
    <dbReference type="NCBI Taxonomy" id="1915356"/>
    <lineage>
        <taxon>Eukaryota</taxon>
        <taxon>Metamonada</taxon>
        <taxon>Parabasalia</taxon>
        <taxon>Tritrichomonadida</taxon>
        <taxon>Tritrichomonadidae</taxon>
        <taxon>Tritrichomonas</taxon>
    </lineage>
</organism>
<feature type="compositionally biased region" description="Low complexity" evidence="6">
    <location>
        <begin position="698"/>
        <end position="710"/>
    </location>
</feature>
<keyword evidence="9" id="KW-1185">Reference proteome</keyword>
<dbReference type="InterPro" id="IPR016024">
    <property type="entry name" value="ARM-type_fold"/>
</dbReference>
<gene>
    <name evidence="8" type="ORF">M9Y10_012735</name>
</gene>
<evidence type="ECO:0000256" key="1">
    <source>
        <dbReference type="ARBA" id="ARBA00004308"/>
    </source>
</evidence>
<name>A0ABR2IE98_9EUKA</name>
<dbReference type="InterPro" id="IPR026739">
    <property type="entry name" value="AP_beta"/>
</dbReference>
<feature type="domain" description="Clathrin/coatomer adaptor adaptin-like N-terminal" evidence="7">
    <location>
        <begin position="48"/>
        <end position="563"/>
    </location>
</feature>
<dbReference type="InterPro" id="IPR011989">
    <property type="entry name" value="ARM-like"/>
</dbReference>
<evidence type="ECO:0000259" key="7">
    <source>
        <dbReference type="Pfam" id="PF01602"/>
    </source>
</evidence>
<evidence type="ECO:0000256" key="2">
    <source>
        <dbReference type="ARBA" id="ARBA00006613"/>
    </source>
</evidence>
<dbReference type="PANTHER" id="PTHR11134">
    <property type="entry name" value="ADAPTOR COMPLEX SUBUNIT BETA FAMILY MEMBER"/>
    <property type="match status" value="1"/>
</dbReference>
<dbReference type="Gene3D" id="1.25.10.10">
    <property type="entry name" value="Leucine-rich Repeat Variant"/>
    <property type="match status" value="1"/>
</dbReference>
<protein>
    <recommendedName>
        <fullName evidence="7">Clathrin/coatomer adaptor adaptin-like N-terminal domain-containing protein</fullName>
    </recommendedName>
</protein>
<dbReference type="Proteomes" id="UP001470230">
    <property type="component" value="Unassembled WGS sequence"/>
</dbReference>
<evidence type="ECO:0000256" key="4">
    <source>
        <dbReference type="ARBA" id="ARBA00022927"/>
    </source>
</evidence>
<feature type="region of interest" description="Disordered" evidence="6">
    <location>
        <begin position="684"/>
        <end position="728"/>
    </location>
</feature>
<keyword evidence="3" id="KW-0813">Transport</keyword>
<feature type="compositionally biased region" description="Polar residues" evidence="6">
    <location>
        <begin position="1"/>
        <end position="25"/>
    </location>
</feature>
<dbReference type="Pfam" id="PF01602">
    <property type="entry name" value="Adaptin_N"/>
    <property type="match status" value="1"/>
</dbReference>
<dbReference type="EMBL" id="JAPFFF010000018">
    <property type="protein sequence ID" value="KAK8861043.1"/>
    <property type="molecule type" value="Genomic_DNA"/>
</dbReference>
<evidence type="ECO:0000256" key="5">
    <source>
        <dbReference type="ARBA" id="ARBA00023136"/>
    </source>
</evidence>
<evidence type="ECO:0000256" key="6">
    <source>
        <dbReference type="SAM" id="MobiDB-lite"/>
    </source>
</evidence>
<keyword evidence="5" id="KW-0472">Membrane</keyword>
<sequence>MSNLGSYGSSDYENPQQQSDQQSSLIAPDDPHGQALLQIDQLIHSPNLQDHDLAMKMIIGMMSKGVSVSQFFAFVVQQVASNDAVSRQLAYVYLNHYAEEDPETAILSINTFQRSLSDSDPLVRASALKVMSSIRSKEILPAIQSAVNQVIGDPSPYVKKAAAFAMIKASEMEPQEITNYLPLIGYLLGDSSPIAFSGAIAAYTALSPDNIDLLHPHFRSICENITKLDEYAQVFTLRALTVYSRYCFKNPELEENDGGDANFWDESGSKDQFSADQLLLIHAAKLLLSSPNSAVVLAAVALLFYTAPSSHISSVARPLVRLLYEGPTTAQVALTTILTVATVYNHIFVPHINHFFIRKGDPPDVKQLKLRVLALLATPSNASMVLNELSGYTGSQDIEFAATAVKTMGKTSMCNPIIIPQCLGSLLRLMNRAEGSVLSEVVLVIAHILRKKRGTDDEAQALRQLCRKFLVIKDEDARSAVLSIVGDMHETHPEFAPQLLRHVALYYLNEPSKVRLQALTLAAKLIACKADSQVPMYVLKIGERDSEFDIRDRARFLIALLNNTADDIKNNLKTLLFPERKTPQWFVSENQNANQEGTSLLDMNYSNAAQTIFEGASNQFQIGTSSHYFNHAFSGYEPLPDWAPEDELPDESVRAQVKVLPDGTKMTAIAGEDDKDALDINDWFNEGVAGGGEEDDYYSGSYSDYSYSYSNEEEDQQGGGDDPLGFFD</sequence>
<evidence type="ECO:0000256" key="3">
    <source>
        <dbReference type="ARBA" id="ARBA00022448"/>
    </source>
</evidence>